<proteinExistence type="predicted"/>
<comment type="caution">
    <text evidence="2">The sequence shown here is derived from an EMBL/GenBank/DDBJ whole genome shotgun (WGS) entry which is preliminary data.</text>
</comment>
<evidence type="ECO:0000256" key="1">
    <source>
        <dbReference type="SAM" id="MobiDB-lite"/>
    </source>
</evidence>
<accession>A0A094YPH0</accession>
<organism evidence="2 3">
    <name type="scientific">Leptospirillum ferriphilum</name>
    <dbReference type="NCBI Taxonomy" id="178606"/>
    <lineage>
        <taxon>Bacteria</taxon>
        <taxon>Pseudomonadati</taxon>
        <taxon>Nitrospirota</taxon>
        <taxon>Nitrospiria</taxon>
        <taxon>Nitrospirales</taxon>
        <taxon>Nitrospiraceae</taxon>
        <taxon>Leptospirillum</taxon>
    </lineage>
</organism>
<evidence type="ECO:0000313" key="2">
    <source>
        <dbReference type="EMBL" id="KGA95141.1"/>
    </source>
</evidence>
<protein>
    <submittedName>
        <fullName evidence="2">Uncharacterized protein</fullName>
    </submittedName>
</protein>
<name>A0A094YPH0_9BACT</name>
<feature type="region of interest" description="Disordered" evidence="1">
    <location>
        <begin position="1"/>
        <end position="53"/>
    </location>
</feature>
<dbReference type="AlphaFoldDB" id="A0A094YPH0"/>
<evidence type="ECO:0000313" key="3">
    <source>
        <dbReference type="Proteomes" id="UP000029452"/>
    </source>
</evidence>
<sequence>MERYHHAGNVSPLSSPGTGKAFPGCSRRKFQAEESASLEAKGAGRVYDGRGNL</sequence>
<reference evidence="2 3" key="1">
    <citation type="submission" date="2014-06" db="EMBL/GenBank/DDBJ databases">
        <title>Draft genome sequence of iron oxidizing acidophile Leptospirillum ferriphilum DSM14647.</title>
        <authorList>
            <person name="Cardenas J.P."/>
            <person name="Lazcano M."/>
            <person name="Ossandon F.J."/>
            <person name="Corbett M."/>
            <person name="Holmes D.S."/>
            <person name="Watkin E."/>
        </authorList>
    </citation>
    <scope>NUCLEOTIDE SEQUENCE [LARGE SCALE GENOMIC DNA]</scope>
    <source>
        <strain evidence="2 3">DSM 14647</strain>
    </source>
</reference>
<dbReference type="EMBL" id="JPGK01000001">
    <property type="protein sequence ID" value="KGA95141.1"/>
    <property type="molecule type" value="Genomic_DNA"/>
</dbReference>
<gene>
    <name evidence="2" type="ORF">LptCag_2575</name>
</gene>
<dbReference type="Proteomes" id="UP000029452">
    <property type="component" value="Unassembled WGS sequence"/>
</dbReference>